<dbReference type="GO" id="GO:0051213">
    <property type="term" value="F:dioxygenase activity"/>
    <property type="evidence" value="ECO:0007669"/>
    <property type="project" value="UniProtKB-KW"/>
</dbReference>
<accession>A0A1C4WKI7</accession>
<keyword evidence="6" id="KW-0560">Oxidoreductase</keyword>
<dbReference type="InterPro" id="IPR036922">
    <property type="entry name" value="Rieske_2Fe-2S_sf"/>
</dbReference>
<dbReference type="GO" id="GO:0016705">
    <property type="term" value="F:oxidoreductase activity, acting on paired donors, with incorporation or reduction of molecular oxygen"/>
    <property type="evidence" value="ECO:0007669"/>
    <property type="project" value="UniProtKB-ARBA"/>
</dbReference>
<dbReference type="Pfam" id="PF00355">
    <property type="entry name" value="Rieske"/>
    <property type="match status" value="1"/>
</dbReference>
<gene>
    <name evidence="6" type="ORF">GA0074695_2525</name>
</gene>
<dbReference type="InterPro" id="IPR017941">
    <property type="entry name" value="Rieske_2Fe-2S"/>
</dbReference>
<dbReference type="PANTHER" id="PTHR21496:SF23">
    <property type="entry name" value="3-PHENYLPROPIONATE_CINNAMIC ACID DIOXYGENASE FERREDOXIN SUBUNIT"/>
    <property type="match status" value="1"/>
</dbReference>
<dbReference type="GO" id="GO:0051537">
    <property type="term" value="F:2 iron, 2 sulfur cluster binding"/>
    <property type="evidence" value="ECO:0007669"/>
    <property type="project" value="UniProtKB-KW"/>
</dbReference>
<dbReference type="GO" id="GO:0004497">
    <property type="term" value="F:monooxygenase activity"/>
    <property type="evidence" value="ECO:0007669"/>
    <property type="project" value="UniProtKB-ARBA"/>
</dbReference>
<keyword evidence="1" id="KW-0001">2Fe-2S</keyword>
<dbReference type="PANTHER" id="PTHR21496">
    <property type="entry name" value="FERREDOXIN-RELATED"/>
    <property type="match status" value="1"/>
</dbReference>
<reference evidence="7" key="1">
    <citation type="submission" date="2016-06" db="EMBL/GenBank/DDBJ databases">
        <authorList>
            <person name="Varghese N."/>
            <person name="Submissions Spin"/>
        </authorList>
    </citation>
    <scope>NUCLEOTIDE SEQUENCE [LARGE SCALE GENOMIC DNA]</scope>
    <source>
        <strain evidence="7">DSM 43909</strain>
    </source>
</reference>
<dbReference type="RefSeq" id="WP_157744401.1">
    <property type="nucleotide sequence ID" value="NZ_LT607411.1"/>
</dbReference>
<protein>
    <submittedName>
        <fullName evidence="6">Ferredoxin subunit of nitrite reductase or a ring-hydroxylating dioxygenase</fullName>
    </submittedName>
</protein>
<evidence type="ECO:0000256" key="1">
    <source>
        <dbReference type="ARBA" id="ARBA00022714"/>
    </source>
</evidence>
<dbReference type="EMBL" id="LT607411">
    <property type="protein sequence ID" value="SCE96688.1"/>
    <property type="molecule type" value="Genomic_DNA"/>
</dbReference>
<keyword evidence="3" id="KW-0408">Iron</keyword>
<sequence>MEVRVGSVEEVRRDGCRIVEVNGQPVGVISIGEEFFAITDRCPHMGASMCAGSLSGTFVASEPHEYVYGKAGRVIRCPWHGWEFDLESGRSLLEPKRFGLKTYRVTQLDGEVVLHV</sequence>
<evidence type="ECO:0000313" key="7">
    <source>
        <dbReference type="Proteomes" id="UP000198242"/>
    </source>
</evidence>
<dbReference type="PROSITE" id="PS51296">
    <property type="entry name" value="RIESKE"/>
    <property type="match status" value="1"/>
</dbReference>
<keyword evidence="6" id="KW-0223">Dioxygenase</keyword>
<dbReference type="Proteomes" id="UP000198242">
    <property type="component" value="Chromosome I"/>
</dbReference>
<organism evidence="6 7">
    <name type="scientific">Micromonospora viridifaciens</name>
    <dbReference type="NCBI Taxonomy" id="1881"/>
    <lineage>
        <taxon>Bacteria</taxon>
        <taxon>Bacillati</taxon>
        <taxon>Actinomycetota</taxon>
        <taxon>Actinomycetes</taxon>
        <taxon>Micromonosporales</taxon>
        <taxon>Micromonosporaceae</taxon>
        <taxon>Micromonospora</taxon>
    </lineage>
</organism>
<keyword evidence="4" id="KW-0411">Iron-sulfur</keyword>
<evidence type="ECO:0000256" key="3">
    <source>
        <dbReference type="ARBA" id="ARBA00023004"/>
    </source>
</evidence>
<evidence type="ECO:0000256" key="4">
    <source>
        <dbReference type="ARBA" id="ARBA00023014"/>
    </source>
</evidence>
<dbReference type="AlphaFoldDB" id="A0A1C4WKI7"/>
<evidence type="ECO:0000259" key="5">
    <source>
        <dbReference type="PROSITE" id="PS51296"/>
    </source>
</evidence>
<keyword evidence="2" id="KW-0479">Metal-binding</keyword>
<dbReference type="Gene3D" id="2.102.10.10">
    <property type="entry name" value="Rieske [2Fe-2S] iron-sulphur domain"/>
    <property type="match status" value="1"/>
</dbReference>
<name>A0A1C4WKI7_MICVI</name>
<evidence type="ECO:0000313" key="6">
    <source>
        <dbReference type="EMBL" id="SCE96688.1"/>
    </source>
</evidence>
<keyword evidence="7" id="KW-1185">Reference proteome</keyword>
<proteinExistence type="predicted"/>
<dbReference type="GO" id="GO:0046872">
    <property type="term" value="F:metal ion binding"/>
    <property type="evidence" value="ECO:0007669"/>
    <property type="project" value="UniProtKB-KW"/>
</dbReference>
<dbReference type="OrthoDB" id="5243643at2"/>
<evidence type="ECO:0000256" key="2">
    <source>
        <dbReference type="ARBA" id="ARBA00022723"/>
    </source>
</evidence>
<dbReference type="SUPFAM" id="SSF50022">
    <property type="entry name" value="ISP domain"/>
    <property type="match status" value="1"/>
</dbReference>
<feature type="domain" description="Rieske" evidence="5">
    <location>
        <begin position="2"/>
        <end position="114"/>
    </location>
</feature>